<keyword evidence="7 8" id="KW-0539">Nucleus</keyword>
<dbReference type="EMBL" id="KV454289">
    <property type="protein sequence ID" value="ODQ76565.1"/>
    <property type="molecule type" value="Genomic_DNA"/>
</dbReference>
<sequence>MLCALTGKPVTNPVVSKKSGGVFEKSAIEEYVFQHNQDPLNGEQLSEDDLIEIQTSRIVPARASTSESIPSLLQVFQNEYDALALESFELKKQMLEARKELSSTLYYHDAAVKVAARLMNERDEARAAIKRLSNGTDGETDAMETDK</sequence>
<protein>
    <recommendedName>
        <fullName evidence="8">Pre-mRNA-processing factor 19</fullName>
        <ecNumber evidence="8">2.3.2.27</ecNumber>
    </recommendedName>
</protein>
<dbReference type="EC" id="2.3.2.27" evidence="8"/>
<dbReference type="InterPro" id="IPR003613">
    <property type="entry name" value="Ubox_domain"/>
</dbReference>
<keyword evidence="4 8" id="KW-0507">mRNA processing</keyword>
<dbReference type="InterPro" id="IPR013083">
    <property type="entry name" value="Znf_RING/FYVE/PHD"/>
</dbReference>
<dbReference type="SUPFAM" id="SSF57850">
    <property type="entry name" value="RING/U-box"/>
    <property type="match status" value="1"/>
</dbReference>
<dbReference type="GO" id="GO:0005737">
    <property type="term" value="C:cytoplasm"/>
    <property type="evidence" value="ECO:0007669"/>
    <property type="project" value="TreeGrafter"/>
</dbReference>
<keyword evidence="6 8" id="KW-0508">mRNA splicing</keyword>
<evidence type="ECO:0000256" key="6">
    <source>
        <dbReference type="ARBA" id="ARBA00023187"/>
    </source>
</evidence>
<evidence type="ECO:0000256" key="7">
    <source>
        <dbReference type="ARBA" id="ARBA00023242"/>
    </source>
</evidence>
<dbReference type="GO" id="GO:0071006">
    <property type="term" value="C:U2-type catalytic step 1 spliceosome"/>
    <property type="evidence" value="ECO:0007669"/>
    <property type="project" value="TreeGrafter"/>
</dbReference>
<dbReference type="InterPro" id="IPR013915">
    <property type="entry name" value="Prp19_cc"/>
</dbReference>
<comment type="subunit">
    <text evidence="8">Homotetramer.</text>
</comment>
<comment type="catalytic activity">
    <reaction evidence="8">
        <text>S-ubiquitinyl-[E2 ubiquitin-conjugating enzyme]-L-cysteine + [acceptor protein]-L-lysine = [E2 ubiquitin-conjugating enzyme]-L-cysteine + N(6)-ubiquitinyl-[acceptor protein]-L-lysine.</text>
        <dbReference type="EC" id="2.3.2.27"/>
    </reaction>
</comment>
<comment type="similarity">
    <text evidence="2 8">Belongs to the WD repeat PRP19 family.</text>
</comment>
<evidence type="ECO:0000256" key="4">
    <source>
        <dbReference type="ARBA" id="ARBA00022664"/>
    </source>
</evidence>
<evidence type="ECO:0000256" key="5">
    <source>
        <dbReference type="ARBA" id="ARBA00022728"/>
    </source>
</evidence>
<dbReference type="FunFam" id="3.30.40.10:FF:000027">
    <property type="entry name" value="Pre-mRNA-processing factor 19, putative"/>
    <property type="match status" value="1"/>
</dbReference>
<organism evidence="10 11">
    <name type="scientific">Lipomyces starkeyi NRRL Y-11557</name>
    <dbReference type="NCBI Taxonomy" id="675824"/>
    <lineage>
        <taxon>Eukaryota</taxon>
        <taxon>Fungi</taxon>
        <taxon>Dikarya</taxon>
        <taxon>Ascomycota</taxon>
        <taxon>Saccharomycotina</taxon>
        <taxon>Lipomycetes</taxon>
        <taxon>Lipomycetales</taxon>
        <taxon>Lipomycetaceae</taxon>
        <taxon>Lipomyces</taxon>
    </lineage>
</organism>
<evidence type="ECO:0000256" key="3">
    <source>
        <dbReference type="ARBA" id="ARBA00022574"/>
    </source>
</evidence>
<evidence type="ECO:0000256" key="1">
    <source>
        <dbReference type="ARBA" id="ARBA00004123"/>
    </source>
</evidence>
<keyword evidence="8" id="KW-0808">Transferase</keyword>
<name>A0A1E3QFT9_LIPST</name>
<dbReference type="AlphaFoldDB" id="A0A1E3QFT9"/>
<dbReference type="PROSITE" id="PS51698">
    <property type="entry name" value="U_BOX"/>
    <property type="match status" value="1"/>
</dbReference>
<dbReference type="GO" id="GO:0000398">
    <property type="term" value="P:mRNA splicing, via spliceosome"/>
    <property type="evidence" value="ECO:0007669"/>
    <property type="project" value="InterPro"/>
</dbReference>
<keyword evidence="8" id="KW-0234">DNA repair</keyword>
<evidence type="ECO:0000313" key="11">
    <source>
        <dbReference type="Proteomes" id="UP000094385"/>
    </source>
</evidence>
<keyword evidence="5 8" id="KW-0747">Spliceosome</keyword>
<comment type="function">
    <text evidence="8">Ubiquitin-protein ligase which is mainly involved pre-mRNA splicing and DNA repair. Required for pre-mRNA splicing as component of the spliceosome.</text>
</comment>
<dbReference type="PANTHER" id="PTHR43995">
    <property type="entry name" value="PRE-MRNA-PROCESSING FACTOR 19"/>
    <property type="match status" value="1"/>
</dbReference>
<dbReference type="STRING" id="675824.A0A1E3QFT9"/>
<dbReference type="GO" id="GO:0000974">
    <property type="term" value="C:Prp19 complex"/>
    <property type="evidence" value="ECO:0007669"/>
    <property type="project" value="UniProtKB-UniRule"/>
</dbReference>
<dbReference type="OrthoDB" id="687049at2759"/>
<dbReference type="InterPro" id="IPR038959">
    <property type="entry name" value="Prp19"/>
</dbReference>
<evidence type="ECO:0000313" key="10">
    <source>
        <dbReference type="EMBL" id="ODQ76565.1"/>
    </source>
</evidence>
<keyword evidence="8" id="KW-0833">Ubl conjugation pathway</keyword>
<reference evidence="10 11" key="1">
    <citation type="journal article" date="2016" name="Proc. Natl. Acad. Sci. U.S.A.">
        <title>Comparative genomics of biotechnologically important yeasts.</title>
        <authorList>
            <person name="Riley R."/>
            <person name="Haridas S."/>
            <person name="Wolfe K.H."/>
            <person name="Lopes M.R."/>
            <person name="Hittinger C.T."/>
            <person name="Goeker M."/>
            <person name="Salamov A.A."/>
            <person name="Wisecaver J.H."/>
            <person name="Long T.M."/>
            <person name="Calvey C.H."/>
            <person name="Aerts A.L."/>
            <person name="Barry K.W."/>
            <person name="Choi C."/>
            <person name="Clum A."/>
            <person name="Coughlan A.Y."/>
            <person name="Deshpande S."/>
            <person name="Douglass A.P."/>
            <person name="Hanson S.J."/>
            <person name="Klenk H.-P."/>
            <person name="LaButti K.M."/>
            <person name="Lapidus A."/>
            <person name="Lindquist E.A."/>
            <person name="Lipzen A.M."/>
            <person name="Meier-Kolthoff J.P."/>
            <person name="Ohm R.A."/>
            <person name="Otillar R.P."/>
            <person name="Pangilinan J.L."/>
            <person name="Peng Y."/>
            <person name="Rokas A."/>
            <person name="Rosa C.A."/>
            <person name="Scheuner C."/>
            <person name="Sibirny A.A."/>
            <person name="Slot J.C."/>
            <person name="Stielow J.B."/>
            <person name="Sun H."/>
            <person name="Kurtzman C.P."/>
            <person name="Blackwell M."/>
            <person name="Grigoriev I.V."/>
            <person name="Jeffries T.W."/>
        </authorList>
    </citation>
    <scope>NUCLEOTIDE SEQUENCE [LARGE SCALE GENOMIC DNA]</scope>
    <source>
        <strain evidence="10 11">NRRL Y-11557</strain>
    </source>
</reference>
<dbReference type="GO" id="GO:0070534">
    <property type="term" value="P:protein K63-linked ubiquitination"/>
    <property type="evidence" value="ECO:0007669"/>
    <property type="project" value="UniProtKB-UniRule"/>
</dbReference>
<dbReference type="Pfam" id="PF08606">
    <property type="entry name" value="Prp19"/>
    <property type="match status" value="1"/>
</dbReference>
<dbReference type="GO" id="GO:0006281">
    <property type="term" value="P:DNA repair"/>
    <property type="evidence" value="ECO:0007669"/>
    <property type="project" value="UniProtKB-KW"/>
</dbReference>
<keyword evidence="11" id="KW-1185">Reference proteome</keyword>
<feature type="domain" description="U-box" evidence="9">
    <location>
        <begin position="1"/>
        <end position="70"/>
    </location>
</feature>
<proteinExistence type="inferred from homology"/>
<dbReference type="UniPathway" id="UPA00143"/>
<gene>
    <name evidence="10" type="ORF">LIPSTDRAFT_67492</name>
</gene>
<evidence type="ECO:0000259" key="9">
    <source>
        <dbReference type="PROSITE" id="PS51698"/>
    </source>
</evidence>
<dbReference type="Proteomes" id="UP000094385">
    <property type="component" value="Unassembled WGS sequence"/>
</dbReference>
<evidence type="ECO:0000256" key="8">
    <source>
        <dbReference type="RuleBase" id="RU367101"/>
    </source>
</evidence>
<accession>A0A1E3QFT9</accession>
<dbReference type="GO" id="GO:0061630">
    <property type="term" value="F:ubiquitin protein ligase activity"/>
    <property type="evidence" value="ECO:0007669"/>
    <property type="project" value="UniProtKB-UniRule"/>
</dbReference>
<comment type="pathway">
    <text evidence="8">Protein modification; protein ubiquitination.</text>
</comment>
<dbReference type="PANTHER" id="PTHR43995:SF1">
    <property type="entry name" value="PRE-MRNA-PROCESSING FACTOR 19"/>
    <property type="match status" value="1"/>
</dbReference>
<dbReference type="SMART" id="SM00504">
    <property type="entry name" value="Ubox"/>
    <property type="match status" value="1"/>
</dbReference>
<keyword evidence="3" id="KW-0853">WD repeat</keyword>
<evidence type="ECO:0000256" key="2">
    <source>
        <dbReference type="ARBA" id="ARBA00006388"/>
    </source>
</evidence>
<keyword evidence="8" id="KW-0227">DNA damage</keyword>
<dbReference type="Gene3D" id="3.30.40.10">
    <property type="entry name" value="Zinc/RING finger domain, C3HC4 (zinc finger)"/>
    <property type="match status" value="1"/>
</dbReference>
<comment type="subcellular location">
    <subcellularLocation>
        <location evidence="1 8">Nucleus</location>
    </subcellularLocation>
</comment>